<accession>A0AAV8VFM9</accession>
<reference evidence="3 4" key="1">
    <citation type="journal article" date="2023" name="Insect Mol. Biol.">
        <title>Genome sequencing provides insights into the evolution of gene families encoding plant cell wall-degrading enzymes in longhorned beetles.</title>
        <authorList>
            <person name="Shin N.R."/>
            <person name="Okamura Y."/>
            <person name="Kirsch R."/>
            <person name="Pauchet Y."/>
        </authorList>
    </citation>
    <scope>NUCLEOTIDE SEQUENCE [LARGE SCALE GENOMIC DNA]</scope>
    <source>
        <strain evidence="3">EAD_L_NR</strain>
    </source>
</reference>
<dbReference type="SUPFAM" id="SSF53474">
    <property type="entry name" value="alpha/beta-Hydrolases"/>
    <property type="match status" value="1"/>
</dbReference>
<feature type="domain" description="Alpha/beta hydrolase fold-3" evidence="2">
    <location>
        <begin position="438"/>
        <end position="499"/>
    </location>
</feature>
<dbReference type="EMBL" id="JANEYG010000104">
    <property type="protein sequence ID" value="KAJ8913019.1"/>
    <property type="molecule type" value="Genomic_DNA"/>
</dbReference>
<evidence type="ECO:0000313" key="4">
    <source>
        <dbReference type="Proteomes" id="UP001159042"/>
    </source>
</evidence>
<keyword evidence="4" id="KW-1185">Reference proteome</keyword>
<name>A0AAV8VFM9_9CUCU</name>
<feature type="domain" description="Hormone-sensitive lipase N-terminal" evidence="1">
    <location>
        <begin position="2"/>
        <end position="111"/>
    </location>
</feature>
<feature type="domain" description="Alpha/beta hydrolase fold-3" evidence="2">
    <location>
        <begin position="128"/>
        <end position="283"/>
    </location>
</feature>
<evidence type="ECO:0000259" key="2">
    <source>
        <dbReference type="Pfam" id="PF07859"/>
    </source>
</evidence>
<sequence length="532" mass="58701">SLISIATNSVMSTTKYISDPEQRARRIVNISQNAEVDFCKAFWFLSEMELMNQLPSIVSPSVAVSKVIHIPPEPLNIIVGEEEIEIPVPSAHIGHKPIQVRLISHKIRSGMIGTKNKTPLEPPAKGLIIHCHGGGFVAQSSRSHEGYLRDWAKDLDVPILCIDYSLAPEAPYPRALEEVLYAYCWAKKNAALLGSTGDVIVGAGDSAGANILLCTTLKCLHLKIPPPNGLFVAYVPTGIHFLPSPARLLCMMDPLLPFGFLMRCLKAYAFPDSKTKNKATSSSNSDSESFEEISESDLLELQAHKSPISDTSDTLTYGSLTSNVEEEKTVDLTVSDVERQQKYMSEFLEKYVLDSDTETDGTRVSVVKQEKSSSSITNPDGSFHNRVSSVVSNLKSHFSKFLGATDSARSLTGAEKILDLDVDTQSNIVDKFQFTIPKDPFLSPIFASDEDLKRFPPVRVLSVHLDPCLDDCIMFAKRLKKVDNNVKLDILHGLPHGFLNFSLLSKEAYEGSKVCVERIKELLNLNNLPPQQ</sequence>
<dbReference type="InterPro" id="IPR029058">
    <property type="entry name" value="AB_hydrolase_fold"/>
</dbReference>
<proteinExistence type="predicted"/>
<dbReference type="GO" id="GO:0004806">
    <property type="term" value="F:triacylglycerol lipase activity"/>
    <property type="evidence" value="ECO:0007669"/>
    <property type="project" value="TreeGrafter"/>
</dbReference>
<dbReference type="GO" id="GO:0005829">
    <property type="term" value="C:cytosol"/>
    <property type="evidence" value="ECO:0007669"/>
    <property type="project" value="TreeGrafter"/>
</dbReference>
<evidence type="ECO:0000313" key="3">
    <source>
        <dbReference type="EMBL" id="KAJ8913019.1"/>
    </source>
</evidence>
<dbReference type="GO" id="GO:0004771">
    <property type="term" value="F:sterol ester esterase activity"/>
    <property type="evidence" value="ECO:0007669"/>
    <property type="project" value="TreeGrafter"/>
</dbReference>
<evidence type="ECO:0008006" key="5">
    <source>
        <dbReference type="Google" id="ProtNLM"/>
    </source>
</evidence>
<gene>
    <name evidence="3" type="ORF">NQ315_002034</name>
</gene>
<dbReference type="Proteomes" id="UP001159042">
    <property type="component" value="Unassembled WGS sequence"/>
</dbReference>
<evidence type="ECO:0000259" key="1">
    <source>
        <dbReference type="Pfam" id="PF06350"/>
    </source>
</evidence>
<dbReference type="PANTHER" id="PTHR23025:SF3">
    <property type="entry name" value="HORMONE-SENSITIVE LIPASE"/>
    <property type="match status" value="1"/>
</dbReference>
<organism evidence="3 4">
    <name type="scientific">Exocentrus adspersus</name>
    <dbReference type="NCBI Taxonomy" id="1586481"/>
    <lineage>
        <taxon>Eukaryota</taxon>
        <taxon>Metazoa</taxon>
        <taxon>Ecdysozoa</taxon>
        <taxon>Arthropoda</taxon>
        <taxon>Hexapoda</taxon>
        <taxon>Insecta</taxon>
        <taxon>Pterygota</taxon>
        <taxon>Neoptera</taxon>
        <taxon>Endopterygota</taxon>
        <taxon>Coleoptera</taxon>
        <taxon>Polyphaga</taxon>
        <taxon>Cucujiformia</taxon>
        <taxon>Chrysomeloidea</taxon>
        <taxon>Cerambycidae</taxon>
        <taxon>Lamiinae</taxon>
        <taxon>Acanthocinini</taxon>
        <taxon>Exocentrus</taxon>
    </lineage>
</organism>
<dbReference type="Pfam" id="PF06350">
    <property type="entry name" value="HSL_N"/>
    <property type="match status" value="1"/>
</dbReference>
<dbReference type="InterPro" id="IPR013094">
    <property type="entry name" value="AB_hydrolase_3"/>
</dbReference>
<dbReference type="PANTHER" id="PTHR23025">
    <property type="entry name" value="TRIACYLGLYCEROL LIPASE"/>
    <property type="match status" value="1"/>
</dbReference>
<dbReference type="InterPro" id="IPR010468">
    <property type="entry name" value="HSL_N"/>
</dbReference>
<comment type="caution">
    <text evidence="3">The sequence shown here is derived from an EMBL/GenBank/DDBJ whole genome shotgun (WGS) entry which is preliminary data.</text>
</comment>
<dbReference type="GO" id="GO:0008203">
    <property type="term" value="P:cholesterol metabolic process"/>
    <property type="evidence" value="ECO:0007669"/>
    <property type="project" value="InterPro"/>
</dbReference>
<dbReference type="AlphaFoldDB" id="A0AAV8VFM9"/>
<dbReference type="Pfam" id="PF07859">
    <property type="entry name" value="Abhydrolase_3"/>
    <property type="match status" value="2"/>
</dbReference>
<dbReference type="Gene3D" id="3.40.50.1820">
    <property type="entry name" value="alpha/beta hydrolase"/>
    <property type="match status" value="2"/>
</dbReference>
<dbReference type="GO" id="GO:0019433">
    <property type="term" value="P:triglyceride catabolic process"/>
    <property type="evidence" value="ECO:0007669"/>
    <property type="project" value="TreeGrafter"/>
</dbReference>
<feature type="non-terminal residue" evidence="3">
    <location>
        <position position="1"/>
    </location>
</feature>
<protein>
    <recommendedName>
        <fullName evidence="5">Hormone-sensitive lipase</fullName>
    </recommendedName>
</protein>